<accession>A0A8S9KNZ5</accession>
<dbReference type="Gene3D" id="3.10.20.30">
    <property type="match status" value="1"/>
</dbReference>
<dbReference type="Gene3D" id="1.10.150.300">
    <property type="entry name" value="TGS-like domain"/>
    <property type="match status" value="1"/>
</dbReference>
<evidence type="ECO:0000256" key="4">
    <source>
        <dbReference type="ARBA" id="ARBA00068719"/>
    </source>
</evidence>
<dbReference type="InterPro" id="IPR031167">
    <property type="entry name" value="G_OBG"/>
</dbReference>
<dbReference type="SUPFAM" id="SSF52540">
    <property type="entry name" value="P-loop containing nucleoside triphosphate hydrolases"/>
    <property type="match status" value="1"/>
</dbReference>
<dbReference type="InterPro" id="IPR013029">
    <property type="entry name" value="YchF_C"/>
</dbReference>
<dbReference type="NCBIfam" id="TIGR00092">
    <property type="entry name" value="redox-regulated ATPase YchF"/>
    <property type="match status" value="1"/>
</dbReference>
<dbReference type="InterPro" id="IPR012676">
    <property type="entry name" value="TGS-like"/>
</dbReference>
<evidence type="ECO:0000256" key="2">
    <source>
        <dbReference type="ARBA" id="ARBA00022741"/>
    </source>
</evidence>
<feature type="compositionally biased region" description="Basic and acidic residues" evidence="5">
    <location>
        <begin position="438"/>
        <end position="453"/>
    </location>
</feature>
<dbReference type="InterPro" id="IPR041706">
    <property type="entry name" value="YchF_N"/>
</dbReference>
<dbReference type="FunFam" id="3.10.20.30:FF:000001">
    <property type="entry name" value="Ribosome-binding ATPase YchF"/>
    <property type="match status" value="1"/>
</dbReference>
<dbReference type="FunFam" id="1.10.150.300:FF:000001">
    <property type="entry name" value="Ribosome-binding ATPase YchF"/>
    <property type="match status" value="1"/>
</dbReference>
<evidence type="ECO:0000256" key="5">
    <source>
        <dbReference type="SAM" id="MobiDB-lite"/>
    </source>
</evidence>
<dbReference type="CDD" id="cd01900">
    <property type="entry name" value="YchF"/>
    <property type="match status" value="1"/>
</dbReference>
<comment type="caution">
    <text evidence="7">The sequence shown here is derived from an EMBL/GenBank/DDBJ whole genome shotgun (WGS) entry which is preliminary data.</text>
</comment>
<dbReference type="GO" id="GO:0005525">
    <property type="term" value="F:GTP binding"/>
    <property type="evidence" value="ECO:0007669"/>
    <property type="project" value="InterPro"/>
</dbReference>
<name>A0A8S9KNZ5_BRACR</name>
<dbReference type="InterPro" id="IPR004396">
    <property type="entry name" value="ATPase_YchF/OLA1"/>
</dbReference>
<dbReference type="InterPro" id="IPR023192">
    <property type="entry name" value="TGS-like_dom_sf"/>
</dbReference>
<reference evidence="7" key="1">
    <citation type="submission" date="2019-12" db="EMBL/GenBank/DDBJ databases">
        <title>Genome sequencing and annotation of Brassica cretica.</title>
        <authorList>
            <person name="Studholme D.J."/>
            <person name="Sarris P.F."/>
        </authorList>
    </citation>
    <scope>NUCLEOTIDE SEQUENCE</scope>
    <source>
        <strain evidence="7">PFS-102/07</strain>
        <tissue evidence="7">Leaf</tissue>
    </source>
</reference>
<feature type="compositionally biased region" description="Acidic residues" evidence="5">
    <location>
        <begin position="397"/>
        <end position="407"/>
    </location>
</feature>
<dbReference type="InterPro" id="IPR012675">
    <property type="entry name" value="Beta-grasp_dom_sf"/>
</dbReference>
<feature type="region of interest" description="Disordered" evidence="5">
    <location>
        <begin position="332"/>
        <end position="479"/>
    </location>
</feature>
<dbReference type="InterPro" id="IPR027417">
    <property type="entry name" value="P-loop_NTPase"/>
</dbReference>
<dbReference type="GO" id="GO:0016887">
    <property type="term" value="F:ATP hydrolysis activity"/>
    <property type="evidence" value="ECO:0007669"/>
    <property type="project" value="InterPro"/>
</dbReference>
<evidence type="ECO:0000256" key="1">
    <source>
        <dbReference type="ARBA" id="ARBA00022723"/>
    </source>
</evidence>
<dbReference type="GO" id="GO:0005737">
    <property type="term" value="C:cytoplasm"/>
    <property type="evidence" value="ECO:0007669"/>
    <property type="project" value="TreeGrafter"/>
</dbReference>
<dbReference type="Pfam" id="PF01926">
    <property type="entry name" value="MMR_HSR1"/>
    <property type="match status" value="1"/>
</dbReference>
<dbReference type="GO" id="GO:0046872">
    <property type="term" value="F:metal ion binding"/>
    <property type="evidence" value="ECO:0007669"/>
    <property type="project" value="UniProtKB-KW"/>
</dbReference>
<dbReference type="PRINTS" id="PR00326">
    <property type="entry name" value="GTP1OBG"/>
</dbReference>
<feature type="compositionally biased region" description="Basic and acidic residues" evidence="5">
    <location>
        <begin position="408"/>
        <end position="418"/>
    </location>
</feature>
<feature type="region of interest" description="Disordered" evidence="5">
    <location>
        <begin position="505"/>
        <end position="532"/>
    </location>
</feature>
<dbReference type="PANTHER" id="PTHR23305:SF18">
    <property type="entry name" value="OBG-TYPE G DOMAIN-CONTAINING PROTEIN"/>
    <property type="match status" value="1"/>
</dbReference>
<dbReference type="AlphaFoldDB" id="A0A8S9KNZ5"/>
<dbReference type="EMBL" id="QGKY02000164">
    <property type="protein sequence ID" value="KAF2595066.1"/>
    <property type="molecule type" value="Genomic_DNA"/>
</dbReference>
<feature type="compositionally biased region" description="Acidic residues" evidence="5">
    <location>
        <begin position="339"/>
        <end position="389"/>
    </location>
</feature>
<organism evidence="7">
    <name type="scientific">Brassica cretica</name>
    <name type="common">Mustard</name>
    <dbReference type="NCBI Taxonomy" id="69181"/>
    <lineage>
        <taxon>Eukaryota</taxon>
        <taxon>Viridiplantae</taxon>
        <taxon>Streptophyta</taxon>
        <taxon>Embryophyta</taxon>
        <taxon>Tracheophyta</taxon>
        <taxon>Spermatophyta</taxon>
        <taxon>Magnoliopsida</taxon>
        <taxon>eudicotyledons</taxon>
        <taxon>Gunneridae</taxon>
        <taxon>Pentapetalae</taxon>
        <taxon>rosids</taxon>
        <taxon>malvids</taxon>
        <taxon>Brassicales</taxon>
        <taxon>Brassicaceae</taxon>
        <taxon>Brassiceae</taxon>
        <taxon>Brassica</taxon>
    </lineage>
</organism>
<sequence length="532" mass="58811">VENGKAQAANFPFCTIEPNVGIVAVPDSRLQVLSKLTNSQKVVPASIEFVDIAGLVKGASQGEGLGNKFLSHIREVDSILQVVRCFEDNDIVHVNGKVDPTSDIDVINLELIFCDLDQIGKRLDRLNKGKPKDSQSKVKEEAEKSALQRIQEALLDGKPARSVALNDLEKDAVKHLCLLTMKPMIYVANVAETDLADPDKNSFVQQVKALSSDLQSGHVVVSAQVESELTELPLDERTEYLNSLGVSESGLGNLIRATYSLLGLQTYFTSGEKETRAWTIHAGMTAPQAASVIHSDFEKGFIRAETVAYEDFVSAGSLAAARDKGLLRSEGKEYIVKEGDDEDEEDEDDGKEAEHDDDNDNDNGEKEHEEEEDEDDGNEHEDEDNDEKDDTEKDHDEEAEDDGNEHEDDGKEPQKELEVQPVLMCSDIVVDDAEDDGKEPQKELEVQPEKEAIDDAEDDGKESQKELEVQPEKEATDDAKEYTVRVMEAAAEKVEAEAAEKVEAEAARKEAMTRPKRVLKPSHLQKSPFVKK</sequence>
<dbReference type="GO" id="GO:0005524">
    <property type="term" value="F:ATP binding"/>
    <property type="evidence" value="ECO:0007669"/>
    <property type="project" value="UniProtKB-KW"/>
</dbReference>
<dbReference type="PROSITE" id="PS51710">
    <property type="entry name" value="G_OBG"/>
    <property type="match status" value="1"/>
</dbReference>
<keyword evidence="3" id="KW-0067">ATP-binding</keyword>
<feature type="compositionally biased region" description="Basic and acidic residues" evidence="5">
    <location>
        <begin position="461"/>
        <end position="479"/>
    </location>
</feature>
<dbReference type="InterPro" id="IPR006073">
    <property type="entry name" value="GTP-bd"/>
</dbReference>
<dbReference type="PANTHER" id="PTHR23305">
    <property type="entry name" value="OBG GTPASE FAMILY"/>
    <property type="match status" value="1"/>
</dbReference>
<protein>
    <recommendedName>
        <fullName evidence="4">Obg-like ATPase homolog</fullName>
    </recommendedName>
</protein>
<evidence type="ECO:0000256" key="3">
    <source>
        <dbReference type="ARBA" id="ARBA00022840"/>
    </source>
</evidence>
<keyword evidence="2" id="KW-0547">Nucleotide-binding</keyword>
<proteinExistence type="predicted"/>
<dbReference type="CDD" id="cd04867">
    <property type="entry name" value="TGS_YchF_OLA1"/>
    <property type="match status" value="1"/>
</dbReference>
<keyword evidence="1" id="KW-0479">Metal-binding</keyword>
<evidence type="ECO:0000313" key="7">
    <source>
        <dbReference type="EMBL" id="KAF2595066.1"/>
    </source>
</evidence>
<feature type="domain" description="OBG-type G" evidence="6">
    <location>
        <begin position="1"/>
        <end position="241"/>
    </location>
</feature>
<dbReference type="SUPFAM" id="SSF81271">
    <property type="entry name" value="TGS-like"/>
    <property type="match status" value="1"/>
</dbReference>
<dbReference type="Pfam" id="PF06071">
    <property type="entry name" value="YchF-GTPase_C"/>
    <property type="match status" value="1"/>
</dbReference>
<dbReference type="Gene3D" id="3.40.50.300">
    <property type="entry name" value="P-loop containing nucleotide triphosphate hydrolases"/>
    <property type="match status" value="1"/>
</dbReference>
<feature type="non-terminal residue" evidence="7">
    <location>
        <position position="1"/>
    </location>
</feature>
<gene>
    <name evidence="7" type="ORF">F2Q70_00043511</name>
</gene>
<evidence type="ECO:0000259" key="6">
    <source>
        <dbReference type="PROSITE" id="PS51710"/>
    </source>
</evidence>